<feature type="domain" description="RecA family profile 1" evidence="9">
    <location>
        <begin position="1"/>
        <end position="124"/>
    </location>
</feature>
<keyword evidence="4" id="KW-0378">Hydrolase</keyword>
<dbReference type="AlphaFoldDB" id="A0A6J7NLE1"/>
<dbReference type="InterPro" id="IPR004504">
    <property type="entry name" value="DNA_repair_RadA"/>
</dbReference>
<evidence type="ECO:0000256" key="6">
    <source>
        <dbReference type="ARBA" id="ARBA00023016"/>
    </source>
</evidence>
<dbReference type="InterPro" id="IPR020588">
    <property type="entry name" value="RecA_ATP-bd"/>
</dbReference>
<evidence type="ECO:0000259" key="9">
    <source>
        <dbReference type="PROSITE" id="PS50162"/>
    </source>
</evidence>
<keyword evidence="8" id="KW-0234">DNA repair</keyword>
<dbReference type="GO" id="GO:0003684">
    <property type="term" value="F:damaged DNA binding"/>
    <property type="evidence" value="ECO:0007669"/>
    <property type="project" value="InterPro"/>
</dbReference>
<keyword evidence="6" id="KW-0346">Stress response</keyword>
<dbReference type="GO" id="GO:0140664">
    <property type="term" value="F:ATP-dependent DNA damage sensor activity"/>
    <property type="evidence" value="ECO:0007669"/>
    <property type="project" value="InterPro"/>
</dbReference>
<evidence type="ECO:0000256" key="1">
    <source>
        <dbReference type="ARBA" id="ARBA00022723"/>
    </source>
</evidence>
<sequence length="366" mass="38422">MLAGEPGVGKSTLLLSVAAQTAAKGIPALYISGEESASQVRLRAERINAVDPKLFLASETDLGAVIAHIDSVKPELLIIDSVQTIGSAAADGSPGGVTQVREVAGALIRICKDRDITLLLVGHVTKDGSIAGPRLLEHIVDVVLQFEGERHSRLRLIRAIKNRFGASDEVGCFDLSDTGIESVLDPTGLFTSRHAEPVPGTCVTVTLEGRRPLLAEIQALVSQGRENDFGNARRVTSGLDSARTSMTLAVLELRANVRVGGRDVYAATVGGMKMSEPAADLALALAVASAAKALALPADLVAIGEVGLAGEIRKVSGVSRRLAEAYRLGFKRALVPAGSDVKIDGMEIFEVSRLDQALQRVKITGD</sequence>
<keyword evidence="1" id="KW-0479">Metal-binding</keyword>
<evidence type="ECO:0000256" key="4">
    <source>
        <dbReference type="ARBA" id="ARBA00022801"/>
    </source>
</evidence>
<evidence type="ECO:0000256" key="2">
    <source>
        <dbReference type="ARBA" id="ARBA00022741"/>
    </source>
</evidence>
<dbReference type="PROSITE" id="PS50162">
    <property type="entry name" value="RECA_2"/>
    <property type="match status" value="1"/>
</dbReference>
<keyword evidence="7" id="KW-0238">DNA-binding</keyword>
<dbReference type="SMART" id="SM00382">
    <property type="entry name" value="AAA"/>
    <property type="match status" value="1"/>
</dbReference>
<name>A0A6J7NLE1_9ZZZZ</name>
<evidence type="ECO:0000256" key="7">
    <source>
        <dbReference type="ARBA" id="ARBA00023125"/>
    </source>
</evidence>
<dbReference type="PANTHER" id="PTHR32472:SF10">
    <property type="entry name" value="DNA REPAIR PROTEIN RADA-LIKE PROTEIN"/>
    <property type="match status" value="1"/>
</dbReference>
<keyword evidence="5" id="KW-0067">ATP-binding</keyword>
<dbReference type="PRINTS" id="PR01874">
    <property type="entry name" value="DNAREPAIRADA"/>
</dbReference>
<dbReference type="EMBL" id="CAFBOU010000041">
    <property type="protein sequence ID" value="CAB4991509.1"/>
    <property type="molecule type" value="Genomic_DNA"/>
</dbReference>
<dbReference type="PANTHER" id="PTHR32472">
    <property type="entry name" value="DNA REPAIR PROTEIN RADA"/>
    <property type="match status" value="1"/>
</dbReference>
<evidence type="ECO:0000313" key="10">
    <source>
        <dbReference type="EMBL" id="CAB4991509.1"/>
    </source>
</evidence>
<dbReference type="GO" id="GO:0000725">
    <property type="term" value="P:recombinational repair"/>
    <property type="evidence" value="ECO:0007669"/>
    <property type="project" value="TreeGrafter"/>
</dbReference>
<dbReference type="InterPro" id="IPR020568">
    <property type="entry name" value="Ribosomal_Su5_D2-typ_SF"/>
</dbReference>
<dbReference type="Pfam" id="PF13481">
    <property type="entry name" value="AAA_25"/>
    <property type="match status" value="1"/>
</dbReference>
<proteinExistence type="predicted"/>
<evidence type="ECO:0000256" key="3">
    <source>
        <dbReference type="ARBA" id="ARBA00022763"/>
    </source>
</evidence>
<gene>
    <name evidence="10" type="ORF">UFOPK4010_00622</name>
</gene>
<organism evidence="10">
    <name type="scientific">freshwater metagenome</name>
    <dbReference type="NCBI Taxonomy" id="449393"/>
    <lineage>
        <taxon>unclassified sequences</taxon>
        <taxon>metagenomes</taxon>
        <taxon>ecological metagenomes</taxon>
    </lineage>
</organism>
<accession>A0A6J7NLE1</accession>
<dbReference type="Gene3D" id="3.40.50.300">
    <property type="entry name" value="P-loop containing nucleotide triphosphate hydrolases"/>
    <property type="match status" value="1"/>
</dbReference>
<dbReference type="GO" id="GO:0005524">
    <property type="term" value="F:ATP binding"/>
    <property type="evidence" value="ECO:0007669"/>
    <property type="project" value="UniProtKB-KW"/>
</dbReference>
<dbReference type="GO" id="GO:0046872">
    <property type="term" value="F:metal ion binding"/>
    <property type="evidence" value="ECO:0007669"/>
    <property type="project" value="UniProtKB-KW"/>
</dbReference>
<dbReference type="Gene3D" id="3.30.230.10">
    <property type="match status" value="1"/>
</dbReference>
<keyword evidence="2" id="KW-0547">Nucleotide-binding</keyword>
<dbReference type="InterPro" id="IPR014721">
    <property type="entry name" value="Ribsml_uS5_D2-typ_fold_subgr"/>
</dbReference>
<dbReference type="InterPro" id="IPR027417">
    <property type="entry name" value="P-loop_NTPase"/>
</dbReference>
<evidence type="ECO:0000256" key="8">
    <source>
        <dbReference type="ARBA" id="ARBA00023204"/>
    </source>
</evidence>
<reference evidence="10" key="1">
    <citation type="submission" date="2020-05" db="EMBL/GenBank/DDBJ databases">
        <authorList>
            <person name="Chiriac C."/>
            <person name="Salcher M."/>
            <person name="Ghai R."/>
            <person name="Kavagutti S V."/>
        </authorList>
    </citation>
    <scope>NUCLEOTIDE SEQUENCE</scope>
</reference>
<dbReference type="GO" id="GO:0005829">
    <property type="term" value="C:cytosol"/>
    <property type="evidence" value="ECO:0007669"/>
    <property type="project" value="TreeGrafter"/>
</dbReference>
<dbReference type="InterPro" id="IPR003593">
    <property type="entry name" value="AAA+_ATPase"/>
</dbReference>
<dbReference type="SUPFAM" id="SSF52540">
    <property type="entry name" value="P-loop containing nucleoside triphosphate hydrolases"/>
    <property type="match status" value="1"/>
</dbReference>
<keyword evidence="3" id="KW-0227">DNA damage</keyword>
<protein>
    <submittedName>
        <fullName evidence="10">Unannotated protein</fullName>
    </submittedName>
</protein>
<dbReference type="SUPFAM" id="SSF54211">
    <property type="entry name" value="Ribosomal protein S5 domain 2-like"/>
    <property type="match status" value="1"/>
</dbReference>
<dbReference type="Pfam" id="PF13541">
    <property type="entry name" value="ChlI"/>
    <property type="match status" value="1"/>
</dbReference>
<dbReference type="NCBIfam" id="TIGR00416">
    <property type="entry name" value="sms"/>
    <property type="match status" value="1"/>
</dbReference>
<dbReference type="GO" id="GO:0016787">
    <property type="term" value="F:hydrolase activity"/>
    <property type="evidence" value="ECO:0007669"/>
    <property type="project" value="UniProtKB-KW"/>
</dbReference>
<evidence type="ECO:0000256" key="5">
    <source>
        <dbReference type="ARBA" id="ARBA00022840"/>
    </source>
</evidence>